<dbReference type="Gene3D" id="1.25.40.10">
    <property type="entry name" value="Tetratricopeptide repeat domain"/>
    <property type="match status" value="1"/>
</dbReference>
<dbReference type="OrthoDB" id="69928at2759"/>
<evidence type="ECO:0000313" key="4">
    <source>
        <dbReference type="EMBL" id="KAF2757120.1"/>
    </source>
</evidence>
<dbReference type="EMBL" id="ML996574">
    <property type="protein sequence ID" value="KAF2757120.1"/>
    <property type="molecule type" value="Genomic_DNA"/>
</dbReference>
<keyword evidence="5" id="KW-1185">Reference proteome</keyword>
<accession>A0A6A6W5B4</accession>
<organism evidence="4 5">
    <name type="scientific">Pseudovirgaria hyperparasitica</name>
    <dbReference type="NCBI Taxonomy" id="470096"/>
    <lineage>
        <taxon>Eukaryota</taxon>
        <taxon>Fungi</taxon>
        <taxon>Dikarya</taxon>
        <taxon>Ascomycota</taxon>
        <taxon>Pezizomycotina</taxon>
        <taxon>Dothideomycetes</taxon>
        <taxon>Dothideomycetes incertae sedis</taxon>
        <taxon>Acrospermales</taxon>
        <taxon>Acrospermaceae</taxon>
        <taxon>Pseudovirgaria</taxon>
    </lineage>
</organism>
<dbReference type="InterPro" id="IPR018834">
    <property type="entry name" value="DNA/RNA-bd_Est1-type"/>
</dbReference>
<evidence type="ECO:0008006" key="6">
    <source>
        <dbReference type="Google" id="ProtNLM"/>
    </source>
</evidence>
<dbReference type="GeneID" id="54490811"/>
<feature type="domain" description="DNA/RNA-binding" evidence="2">
    <location>
        <begin position="182"/>
        <end position="482"/>
    </location>
</feature>
<dbReference type="Proteomes" id="UP000799437">
    <property type="component" value="Unassembled WGS sequence"/>
</dbReference>
<sequence>MRRPDRNELGFDGSVIKVSSAVGLHYCVLTYAFRYRVDCEKIIFSNFVLATEYNIEVQLWNTHISVNDRFRKQVKRLRESGNNLIVERRKLLKEYLEFIKSSQLFYRSYILRLDQIYGGIPAIRKEAQNWKHADVKATSLGAPSAELRRSLRRSCYFTLIRLGDLSRYRASDIDQKPNWSPAVGYYNLAIEVNPDAPNAHNQQAIISRSENDHFRTLYYLYRSVSTKDGPDAAGNMAGNLTLVFKKFRTAWEKREPIHSRTTRDGNPAVRALVAWFIHLHSKCYAGEDFNEHDELESEVTSQLAVQIKERPLEGNLHKMVLINMSAEYFATTKLKESSPSIYKAYFLFLRLNVKTFFTLLQTLQSELERLNEGSGRQDVKSHNSSGQQRLSDRITVVAKRILPAVRLYSVWFRRNWAILETRIADFSNSTLTEVDVRELFKAYTSTLTLLTSAFPVEELPGAAEDYLLEEDADTIGYAPLISTKTSRNWYKNDELKKKWSDSGVERHHPNQEMLTRIRDLLIDGLELAQEKNAPIDVVDRRFVYREAGVPSEQLASPHSKAATSPDIMIDINDIPRPLGGPVLADDQASQSVAPSETTSAVLSKDTAMNRMVDNLVGSGVGDDTLESLQEIDENLPPTPPAQTFQDTSLVNSHSYGMTPITARDLVNTGDSYSRLHAGTDPVQLSTIKKTPGSPSVRQVHALPSLPDQSGIWNPTYPMSNPGSPYLGNATGLTSRNSTTSLNAFHRSSHSRNPSTNSNAYGPAYDPWSSSVTLPQTSSTAKLNGGNQQFGNYANGSPNPQYDPAMASSFLFGHSAWSSPASGAERQRRSLGRTPPNGQGG</sequence>
<feature type="compositionally biased region" description="Polar residues" evidence="1">
    <location>
        <begin position="767"/>
        <end position="799"/>
    </location>
</feature>
<dbReference type="SUPFAM" id="SSF48452">
    <property type="entry name" value="TPR-like"/>
    <property type="match status" value="1"/>
</dbReference>
<feature type="compositionally biased region" description="Polar residues" evidence="1">
    <location>
        <begin position="750"/>
        <end position="759"/>
    </location>
</feature>
<dbReference type="RefSeq" id="XP_033599571.1">
    <property type="nucleotide sequence ID" value="XM_033749757.1"/>
</dbReference>
<evidence type="ECO:0000313" key="5">
    <source>
        <dbReference type="Proteomes" id="UP000799437"/>
    </source>
</evidence>
<evidence type="ECO:0000259" key="2">
    <source>
        <dbReference type="Pfam" id="PF10373"/>
    </source>
</evidence>
<name>A0A6A6W5B4_9PEZI</name>
<dbReference type="PANTHER" id="PTHR15696">
    <property type="entry name" value="SMG-7 SUPPRESSOR WITH MORPHOLOGICAL EFFECT ON GENITALIA PROTEIN 7"/>
    <property type="match status" value="1"/>
</dbReference>
<evidence type="ECO:0000256" key="1">
    <source>
        <dbReference type="SAM" id="MobiDB-lite"/>
    </source>
</evidence>
<dbReference type="Pfam" id="PF10374">
    <property type="entry name" value="EST1"/>
    <property type="match status" value="1"/>
</dbReference>
<dbReference type="PANTHER" id="PTHR15696:SF36">
    <property type="entry name" value="NONSENSE-MEDIATED MRNA DECAY FACTOR"/>
    <property type="match status" value="1"/>
</dbReference>
<dbReference type="InterPro" id="IPR019458">
    <property type="entry name" value="Est1-like_N"/>
</dbReference>
<evidence type="ECO:0000259" key="3">
    <source>
        <dbReference type="Pfam" id="PF10374"/>
    </source>
</evidence>
<dbReference type="InterPro" id="IPR045153">
    <property type="entry name" value="Est1/Ebs1-like"/>
</dbReference>
<proteinExistence type="predicted"/>
<feature type="domain" description="Telomerase activating protein Est1-like N-terminal" evidence="3">
    <location>
        <begin position="55"/>
        <end position="170"/>
    </location>
</feature>
<gene>
    <name evidence="4" type="ORF">EJ05DRAFT_56280</name>
</gene>
<reference evidence="4" key="1">
    <citation type="journal article" date="2020" name="Stud. Mycol.">
        <title>101 Dothideomycetes genomes: a test case for predicting lifestyles and emergence of pathogens.</title>
        <authorList>
            <person name="Haridas S."/>
            <person name="Albert R."/>
            <person name="Binder M."/>
            <person name="Bloem J."/>
            <person name="Labutti K."/>
            <person name="Salamov A."/>
            <person name="Andreopoulos B."/>
            <person name="Baker S."/>
            <person name="Barry K."/>
            <person name="Bills G."/>
            <person name="Bluhm B."/>
            <person name="Cannon C."/>
            <person name="Castanera R."/>
            <person name="Culley D."/>
            <person name="Daum C."/>
            <person name="Ezra D."/>
            <person name="Gonzalez J."/>
            <person name="Henrissat B."/>
            <person name="Kuo A."/>
            <person name="Liang C."/>
            <person name="Lipzen A."/>
            <person name="Lutzoni F."/>
            <person name="Magnuson J."/>
            <person name="Mondo S."/>
            <person name="Nolan M."/>
            <person name="Ohm R."/>
            <person name="Pangilinan J."/>
            <person name="Park H.-J."/>
            <person name="Ramirez L."/>
            <person name="Alfaro M."/>
            <person name="Sun H."/>
            <person name="Tritt A."/>
            <person name="Yoshinaga Y."/>
            <person name="Zwiers L.-H."/>
            <person name="Turgeon B."/>
            <person name="Goodwin S."/>
            <person name="Spatafora J."/>
            <person name="Crous P."/>
            <person name="Grigoriev I."/>
        </authorList>
    </citation>
    <scope>NUCLEOTIDE SEQUENCE</scope>
    <source>
        <strain evidence="4">CBS 121739</strain>
    </source>
</reference>
<feature type="region of interest" description="Disordered" evidence="1">
    <location>
        <begin position="817"/>
        <end position="840"/>
    </location>
</feature>
<feature type="region of interest" description="Disordered" evidence="1">
    <location>
        <begin position="742"/>
        <end position="805"/>
    </location>
</feature>
<protein>
    <recommendedName>
        <fullName evidence="6">Protein SMG7</fullName>
    </recommendedName>
</protein>
<dbReference type="Pfam" id="PF10373">
    <property type="entry name" value="EST1_DNA_bind"/>
    <property type="match status" value="1"/>
</dbReference>
<dbReference type="AlphaFoldDB" id="A0A6A6W5B4"/>
<dbReference type="InterPro" id="IPR011990">
    <property type="entry name" value="TPR-like_helical_dom_sf"/>
</dbReference>